<evidence type="ECO:0000313" key="3">
    <source>
        <dbReference type="Proteomes" id="UP000199017"/>
    </source>
</evidence>
<dbReference type="Proteomes" id="UP000199017">
    <property type="component" value="Unassembled WGS sequence"/>
</dbReference>
<dbReference type="Pfam" id="PF14152">
    <property type="entry name" value="YfhE"/>
    <property type="match status" value="1"/>
</dbReference>
<dbReference type="RefSeq" id="WP_091587814.1">
    <property type="nucleotide sequence ID" value="NZ_FNDU01000020.1"/>
</dbReference>
<organism evidence="2 3">
    <name type="scientific">Alteribacillus bidgolensis</name>
    <dbReference type="NCBI Taxonomy" id="930129"/>
    <lineage>
        <taxon>Bacteria</taxon>
        <taxon>Bacillati</taxon>
        <taxon>Bacillota</taxon>
        <taxon>Bacilli</taxon>
        <taxon>Bacillales</taxon>
        <taxon>Bacillaceae</taxon>
        <taxon>Alteribacillus</taxon>
    </lineage>
</organism>
<evidence type="ECO:0000256" key="1">
    <source>
        <dbReference type="SAM" id="MobiDB-lite"/>
    </source>
</evidence>
<protein>
    <submittedName>
        <fullName evidence="2">YfhE-like protein</fullName>
    </submittedName>
</protein>
<proteinExistence type="predicted"/>
<dbReference type="EMBL" id="FNDU01000020">
    <property type="protein sequence ID" value="SDJ04185.1"/>
    <property type="molecule type" value="Genomic_DNA"/>
</dbReference>
<sequence>MDEKKPPHKQMTDKNNGLSSTQEVIYPGDYKEADEAYQDEAQETNEKND</sequence>
<reference evidence="2 3" key="1">
    <citation type="submission" date="2016-10" db="EMBL/GenBank/DDBJ databases">
        <authorList>
            <person name="de Groot N.N."/>
        </authorList>
    </citation>
    <scope>NUCLEOTIDE SEQUENCE [LARGE SCALE GENOMIC DNA]</scope>
    <source>
        <strain evidence="3">P4B,CCM 7963,CECT 7998,DSM 25260,IBRC-M 10614,KCTC 13821</strain>
    </source>
</reference>
<accession>A0A1G8QIG5</accession>
<dbReference type="AlphaFoldDB" id="A0A1G8QIG5"/>
<feature type="compositionally biased region" description="Polar residues" evidence="1">
    <location>
        <begin position="13"/>
        <end position="23"/>
    </location>
</feature>
<gene>
    <name evidence="2" type="ORF">SAMN05216352_1205</name>
</gene>
<feature type="region of interest" description="Disordered" evidence="1">
    <location>
        <begin position="1"/>
        <end position="49"/>
    </location>
</feature>
<dbReference type="InterPro" id="IPR025437">
    <property type="entry name" value="YfhE-like"/>
</dbReference>
<keyword evidence="3" id="KW-1185">Reference proteome</keyword>
<name>A0A1G8QIG5_9BACI</name>
<evidence type="ECO:0000313" key="2">
    <source>
        <dbReference type="EMBL" id="SDJ04185.1"/>
    </source>
</evidence>
<dbReference type="STRING" id="930129.SAMN05216352_1205"/>